<dbReference type="AlphaFoldDB" id="A0A1I1S152"/>
<feature type="transmembrane region" description="Helical" evidence="1">
    <location>
        <begin position="57"/>
        <end position="74"/>
    </location>
</feature>
<keyword evidence="3" id="KW-1185">Reference proteome</keyword>
<keyword evidence="1" id="KW-1133">Transmembrane helix</keyword>
<feature type="transmembrane region" description="Helical" evidence="1">
    <location>
        <begin position="30"/>
        <end position="50"/>
    </location>
</feature>
<dbReference type="Pfam" id="PF19540">
    <property type="entry name" value="DUF6064"/>
    <property type="match status" value="1"/>
</dbReference>
<reference evidence="3" key="1">
    <citation type="submission" date="2016-10" db="EMBL/GenBank/DDBJ databases">
        <authorList>
            <person name="Varghese N."/>
            <person name="Submissions S."/>
        </authorList>
    </citation>
    <scope>NUCLEOTIDE SEQUENCE [LARGE SCALE GENOMIC DNA]</scope>
    <source>
        <strain evidence="3">CGMCC 1.12041</strain>
    </source>
</reference>
<evidence type="ECO:0000313" key="3">
    <source>
        <dbReference type="Proteomes" id="UP000198639"/>
    </source>
</evidence>
<dbReference type="Proteomes" id="UP000198639">
    <property type="component" value="Unassembled WGS sequence"/>
</dbReference>
<dbReference type="RefSeq" id="WP_091875890.1">
    <property type="nucleotide sequence ID" value="NZ_FOLD01000023.1"/>
</dbReference>
<evidence type="ECO:0008006" key="4">
    <source>
        <dbReference type="Google" id="ProtNLM"/>
    </source>
</evidence>
<sequence>MSEWWTYSLADFLMFSARTYFRQFELVNRALWPLPLLGLAAGAALAVSMLRAAGRSAFALLACAWLAVAWAYHAGPYADINTGAPYFAAGFCLQAVLLAWMAAKRGAGLPTSGKTRGVGLFIVAVALAAYPLLAPLDGRSWWQAEVFGLAPDPTVAASFAALLLWRAPWPLWVLPLLWSAASGATLAELGAPQAWLLPAVALVGIAAALSLPANTRS</sequence>
<evidence type="ECO:0000256" key="1">
    <source>
        <dbReference type="SAM" id="Phobius"/>
    </source>
</evidence>
<keyword evidence="1" id="KW-0812">Transmembrane</keyword>
<feature type="transmembrane region" description="Helical" evidence="1">
    <location>
        <begin position="115"/>
        <end position="134"/>
    </location>
</feature>
<keyword evidence="1" id="KW-0472">Membrane</keyword>
<proteinExistence type="predicted"/>
<dbReference type="InterPro" id="IPR045708">
    <property type="entry name" value="DUF6064"/>
</dbReference>
<protein>
    <recommendedName>
        <fullName evidence="4">MFS transporter permease</fullName>
    </recommendedName>
</protein>
<name>A0A1I1S152_9BURK</name>
<accession>A0A1I1S152</accession>
<organism evidence="2 3">
    <name type="scientific">Massilia yuzhufengensis</name>
    <dbReference type="NCBI Taxonomy" id="1164594"/>
    <lineage>
        <taxon>Bacteria</taxon>
        <taxon>Pseudomonadati</taxon>
        <taxon>Pseudomonadota</taxon>
        <taxon>Betaproteobacteria</taxon>
        <taxon>Burkholderiales</taxon>
        <taxon>Oxalobacteraceae</taxon>
        <taxon>Telluria group</taxon>
        <taxon>Massilia</taxon>
    </lineage>
</organism>
<feature type="transmembrane region" description="Helical" evidence="1">
    <location>
        <begin position="195"/>
        <end position="213"/>
    </location>
</feature>
<dbReference type="STRING" id="1164594.SAMN05216204_12364"/>
<evidence type="ECO:0000313" key="2">
    <source>
        <dbReference type="EMBL" id="SFD37523.1"/>
    </source>
</evidence>
<dbReference type="OrthoDB" id="581693at2"/>
<gene>
    <name evidence="2" type="ORF">SAMN05216204_12364</name>
</gene>
<dbReference type="EMBL" id="FOLD01000023">
    <property type="protein sequence ID" value="SFD37523.1"/>
    <property type="molecule type" value="Genomic_DNA"/>
</dbReference>
<feature type="transmembrane region" description="Helical" evidence="1">
    <location>
        <begin position="86"/>
        <end position="103"/>
    </location>
</feature>